<feature type="chain" id="PRO_5006387026" description="Secreted protein" evidence="1">
    <location>
        <begin position="20"/>
        <end position="91"/>
    </location>
</feature>
<evidence type="ECO:0000256" key="1">
    <source>
        <dbReference type="SAM" id="SignalP"/>
    </source>
</evidence>
<reference evidence="2 3" key="1">
    <citation type="journal article" date="2007" name="Nature">
        <title>Evolution of genes and genomes on the Drosophila phylogeny.</title>
        <authorList>
            <consortium name="Drosophila 12 Genomes Consortium"/>
            <person name="Clark A.G."/>
            <person name="Eisen M.B."/>
            <person name="Smith D.R."/>
            <person name="Bergman C.M."/>
            <person name="Oliver B."/>
            <person name="Markow T.A."/>
            <person name="Kaufman T.C."/>
            <person name="Kellis M."/>
            <person name="Gelbart W."/>
            <person name="Iyer V.N."/>
            <person name="Pollard D.A."/>
            <person name="Sackton T.B."/>
            <person name="Larracuente A.M."/>
            <person name="Singh N.D."/>
            <person name="Abad J.P."/>
            <person name="Abt D.N."/>
            <person name="Adryan B."/>
            <person name="Aguade M."/>
            <person name="Akashi H."/>
            <person name="Anderson W.W."/>
            <person name="Aquadro C.F."/>
            <person name="Ardell D.H."/>
            <person name="Arguello R."/>
            <person name="Artieri C.G."/>
            <person name="Barbash D.A."/>
            <person name="Barker D."/>
            <person name="Barsanti P."/>
            <person name="Batterham P."/>
            <person name="Batzoglou S."/>
            <person name="Begun D."/>
            <person name="Bhutkar A."/>
            <person name="Blanco E."/>
            <person name="Bosak S.A."/>
            <person name="Bradley R.K."/>
            <person name="Brand A.D."/>
            <person name="Brent M.R."/>
            <person name="Brooks A.N."/>
            <person name="Brown R.H."/>
            <person name="Butlin R.K."/>
            <person name="Caggese C."/>
            <person name="Calvi B.R."/>
            <person name="Bernardo de Carvalho A."/>
            <person name="Caspi A."/>
            <person name="Castrezana S."/>
            <person name="Celniker S.E."/>
            <person name="Chang J.L."/>
            <person name="Chapple C."/>
            <person name="Chatterji S."/>
            <person name="Chinwalla A."/>
            <person name="Civetta A."/>
            <person name="Clifton S.W."/>
            <person name="Comeron J.M."/>
            <person name="Costello J.C."/>
            <person name="Coyne J.A."/>
            <person name="Daub J."/>
            <person name="David R.G."/>
            <person name="Delcher A.L."/>
            <person name="Delehaunty K."/>
            <person name="Do C.B."/>
            <person name="Ebling H."/>
            <person name="Edwards K."/>
            <person name="Eickbush T."/>
            <person name="Evans J.D."/>
            <person name="Filipski A."/>
            <person name="Findeiss S."/>
            <person name="Freyhult E."/>
            <person name="Fulton L."/>
            <person name="Fulton R."/>
            <person name="Garcia A.C."/>
            <person name="Gardiner A."/>
            <person name="Garfield D.A."/>
            <person name="Garvin B.E."/>
            <person name="Gibson G."/>
            <person name="Gilbert D."/>
            <person name="Gnerre S."/>
            <person name="Godfrey J."/>
            <person name="Good R."/>
            <person name="Gotea V."/>
            <person name="Gravely B."/>
            <person name="Greenberg A.J."/>
            <person name="Griffiths-Jones S."/>
            <person name="Gross S."/>
            <person name="Guigo R."/>
            <person name="Gustafson E.A."/>
            <person name="Haerty W."/>
            <person name="Hahn M.W."/>
            <person name="Halligan D.L."/>
            <person name="Halpern A.L."/>
            <person name="Halter G.M."/>
            <person name="Han M.V."/>
            <person name="Heger A."/>
            <person name="Hillier L."/>
            <person name="Hinrichs A.S."/>
            <person name="Holmes I."/>
            <person name="Hoskins R.A."/>
            <person name="Hubisz M.J."/>
            <person name="Hultmark D."/>
            <person name="Huntley M.A."/>
            <person name="Jaffe D.B."/>
            <person name="Jagadeeshan S."/>
            <person name="Jeck W.R."/>
            <person name="Johnson J."/>
            <person name="Jones C.D."/>
            <person name="Jordan W.C."/>
            <person name="Karpen G.H."/>
            <person name="Kataoka E."/>
            <person name="Keightley P.D."/>
            <person name="Kheradpour P."/>
            <person name="Kirkness E.F."/>
            <person name="Koerich L.B."/>
            <person name="Kristiansen K."/>
            <person name="Kudrna D."/>
            <person name="Kulathinal R.J."/>
            <person name="Kumar S."/>
            <person name="Kwok R."/>
            <person name="Lander E."/>
            <person name="Langley C.H."/>
            <person name="Lapoint R."/>
            <person name="Lazzaro B.P."/>
            <person name="Lee S.J."/>
            <person name="Levesque L."/>
            <person name="Li R."/>
            <person name="Lin C.F."/>
            <person name="Lin M.F."/>
            <person name="Lindblad-Toh K."/>
            <person name="Llopart A."/>
            <person name="Long M."/>
            <person name="Low L."/>
            <person name="Lozovsky E."/>
            <person name="Lu J."/>
            <person name="Luo M."/>
            <person name="Machado C.A."/>
            <person name="Makalowski W."/>
            <person name="Marzo M."/>
            <person name="Matsuda M."/>
            <person name="Matzkin L."/>
            <person name="McAllister B."/>
            <person name="McBride C.S."/>
            <person name="McKernan B."/>
            <person name="McKernan K."/>
            <person name="Mendez-Lago M."/>
            <person name="Minx P."/>
            <person name="Mollenhauer M.U."/>
            <person name="Montooth K."/>
            <person name="Mount S.M."/>
            <person name="Mu X."/>
            <person name="Myers E."/>
            <person name="Negre B."/>
            <person name="Newfeld S."/>
            <person name="Nielsen R."/>
            <person name="Noor M.A."/>
            <person name="O'Grady P."/>
            <person name="Pachter L."/>
            <person name="Papaceit M."/>
            <person name="Parisi M.J."/>
            <person name="Parisi M."/>
            <person name="Parts L."/>
            <person name="Pedersen J.S."/>
            <person name="Pesole G."/>
            <person name="Phillippy A.M."/>
            <person name="Ponting C.P."/>
            <person name="Pop M."/>
            <person name="Porcelli D."/>
            <person name="Powell J.R."/>
            <person name="Prohaska S."/>
            <person name="Pruitt K."/>
            <person name="Puig M."/>
            <person name="Quesneville H."/>
            <person name="Ram K.R."/>
            <person name="Rand D."/>
            <person name="Rasmussen M.D."/>
            <person name="Reed L.K."/>
            <person name="Reenan R."/>
            <person name="Reily A."/>
            <person name="Remington K.A."/>
            <person name="Rieger T.T."/>
            <person name="Ritchie M.G."/>
            <person name="Robin C."/>
            <person name="Rogers Y.H."/>
            <person name="Rohde C."/>
            <person name="Rozas J."/>
            <person name="Rubenfield M.J."/>
            <person name="Ruiz A."/>
            <person name="Russo S."/>
            <person name="Salzberg S.L."/>
            <person name="Sanchez-Gracia A."/>
            <person name="Saranga D.J."/>
            <person name="Sato H."/>
            <person name="Schaeffer S.W."/>
            <person name="Schatz M.C."/>
            <person name="Schlenke T."/>
            <person name="Schwartz R."/>
            <person name="Segarra C."/>
            <person name="Singh R.S."/>
            <person name="Sirot L."/>
            <person name="Sirota M."/>
            <person name="Sisneros N.B."/>
            <person name="Smith C.D."/>
            <person name="Smith T.F."/>
            <person name="Spieth J."/>
            <person name="Stage D.E."/>
            <person name="Stark A."/>
            <person name="Stephan W."/>
            <person name="Strausberg R.L."/>
            <person name="Strempel S."/>
            <person name="Sturgill D."/>
            <person name="Sutton G."/>
            <person name="Sutton G.G."/>
            <person name="Tao W."/>
            <person name="Teichmann S."/>
            <person name="Tobari Y.N."/>
            <person name="Tomimura Y."/>
            <person name="Tsolas J.M."/>
            <person name="Valente V.L."/>
            <person name="Venter E."/>
            <person name="Venter J.C."/>
            <person name="Vicario S."/>
            <person name="Vieira F.G."/>
            <person name="Vilella A.J."/>
            <person name="Villasante A."/>
            <person name="Walenz B."/>
            <person name="Wang J."/>
            <person name="Wasserman M."/>
            <person name="Watts T."/>
            <person name="Wilson D."/>
            <person name="Wilson R.K."/>
            <person name="Wing R.A."/>
            <person name="Wolfner M.F."/>
            <person name="Wong A."/>
            <person name="Wong G.K."/>
            <person name="Wu C.I."/>
            <person name="Wu G."/>
            <person name="Yamamoto D."/>
            <person name="Yang H.P."/>
            <person name="Yang S.P."/>
            <person name="Yorke J.A."/>
            <person name="Yoshida K."/>
            <person name="Zdobnov E."/>
            <person name="Zhang P."/>
            <person name="Zhang Y."/>
            <person name="Zimin A.V."/>
            <person name="Baldwin J."/>
            <person name="Abdouelleil A."/>
            <person name="Abdulkadir J."/>
            <person name="Abebe A."/>
            <person name="Abera B."/>
            <person name="Abreu J."/>
            <person name="Acer S.C."/>
            <person name="Aftuck L."/>
            <person name="Alexander A."/>
            <person name="An P."/>
            <person name="Anderson E."/>
            <person name="Anderson S."/>
            <person name="Arachi H."/>
            <person name="Azer M."/>
            <person name="Bachantsang P."/>
            <person name="Barry A."/>
            <person name="Bayul T."/>
            <person name="Berlin A."/>
            <person name="Bessette D."/>
            <person name="Bloom T."/>
            <person name="Blye J."/>
            <person name="Boguslavskiy L."/>
            <person name="Bonnet C."/>
            <person name="Boukhgalter B."/>
            <person name="Bourzgui I."/>
            <person name="Brown A."/>
            <person name="Cahill P."/>
            <person name="Channer S."/>
            <person name="Cheshatsang Y."/>
            <person name="Chuda L."/>
            <person name="Citroen M."/>
            <person name="Collymore A."/>
            <person name="Cooke P."/>
            <person name="Costello M."/>
            <person name="D'Aco K."/>
            <person name="Daza R."/>
            <person name="De Haan G."/>
            <person name="DeGray S."/>
            <person name="DeMaso C."/>
            <person name="Dhargay N."/>
            <person name="Dooley K."/>
            <person name="Dooley E."/>
            <person name="Doricent M."/>
            <person name="Dorje P."/>
            <person name="Dorjee K."/>
            <person name="Dupes A."/>
            <person name="Elong R."/>
            <person name="Falk J."/>
            <person name="Farina A."/>
            <person name="Faro S."/>
            <person name="Ferguson D."/>
            <person name="Fisher S."/>
            <person name="Foley C.D."/>
            <person name="Franke A."/>
            <person name="Friedrich D."/>
            <person name="Gadbois L."/>
            <person name="Gearin G."/>
            <person name="Gearin C.R."/>
            <person name="Giannoukos G."/>
            <person name="Goode T."/>
            <person name="Graham J."/>
            <person name="Grandbois E."/>
            <person name="Grewal S."/>
            <person name="Gyaltsen K."/>
            <person name="Hafez N."/>
            <person name="Hagos B."/>
            <person name="Hall J."/>
            <person name="Henson C."/>
            <person name="Hollinger A."/>
            <person name="Honan T."/>
            <person name="Huard M.D."/>
            <person name="Hughes L."/>
            <person name="Hurhula B."/>
            <person name="Husby M.E."/>
            <person name="Kamat A."/>
            <person name="Kanga B."/>
            <person name="Kashin S."/>
            <person name="Khazanovich D."/>
            <person name="Kisner P."/>
            <person name="Lance K."/>
            <person name="Lara M."/>
            <person name="Lee W."/>
            <person name="Lennon N."/>
            <person name="Letendre F."/>
            <person name="LeVine R."/>
            <person name="Lipovsky A."/>
            <person name="Liu X."/>
            <person name="Liu J."/>
            <person name="Liu S."/>
            <person name="Lokyitsang T."/>
            <person name="Lokyitsang Y."/>
            <person name="Lubonja R."/>
            <person name="Lui A."/>
            <person name="MacDonald P."/>
            <person name="Magnisalis V."/>
            <person name="Maru K."/>
            <person name="Matthews C."/>
            <person name="McCusker W."/>
            <person name="McDonough S."/>
            <person name="Mehta T."/>
            <person name="Meldrim J."/>
            <person name="Meneus L."/>
            <person name="Mihai O."/>
            <person name="Mihalev A."/>
            <person name="Mihova T."/>
            <person name="Mittelman R."/>
            <person name="Mlenga V."/>
            <person name="Montmayeur A."/>
            <person name="Mulrain L."/>
            <person name="Navidi A."/>
            <person name="Naylor J."/>
            <person name="Negash T."/>
            <person name="Nguyen T."/>
            <person name="Nguyen N."/>
            <person name="Nicol R."/>
            <person name="Norbu C."/>
            <person name="Norbu N."/>
            <person name="Novod N."/>
            <person name="O'Neill B."/>
            <person name="Osman S."/>
            <person name="Markiewicz E."/>
            <person name="Oyono O.L."/>
            <person name="Patti C."/>
            <person name="Phunkhang P."/>
            <person name="Pierre F."/>
            <person name="Priest M."/>
            <person name="Raghuraman S."/>
            <person name="Rege F."/>
            <person name="Reyes R."/>
            <person name="Rise C."/>
            <person name="Rogov P."/>
            <person name="Ross K."/>
            <person name="Ryan E."/>
            <person name="Settipalli S."/>
            <person name="Shea T."/>
            <person name="Sherpa N."/>
            <person name="Shi L."/>
            <person name="Shih D."/>
            <person name="Sparrow T."/>
            <person name="Spaulding J."/>
            <person name="Stalker J."/>
            <person name="Stange-Thomann N."/>
            <person name="Stavropoulos S."/>
            <person name="Stone C."/>
            <person name="Strader C."/>
            <person name="Tesfaye S."/>
            <person name="Thomson T."/>
            <person name="Thoulutsang Y."/>
            <person name="Thoulutsang D."/>
            <person name="Topham K."/>
            <person name="Topping I."/>
            <person name="Tsamla T."/>
            <person name="Vassiliev H."/>
            <person name="Vo A."/>
            <person name="Wangchuk T."/>
            <person name="Wangdi T."/>
            <person name="Weiand M."/>
            <person name="Wilkinson J."/>
            <person name="Wilson A."/>
            <person name="Yadav S."/>
            <person name="Young G."/>
            <person name="Yu Q."/>
            <person name="Zembek L."/>
            <person name="Zhong D."/>
            <person name="Zimmer A."/>
            <person name="Zwirko Z."/>
            <person name="Jaffe D.B."/>
            <person name="Alvarez P."/>
            <person name="Brockman W."/>
            <person name="Butler J."/>
            <person name="Chin C."/>
            <person name="Gnerre S."/>
            <person name="Grabherr M."/>
            <person name="Kleber M."/>
            <person name="Mauceli E."/>
            <person name="MacCallum I."/>
        </authorList>
    </citation>
    <scope>NUCLEOTIDE SEQUENCE [LARGE SCALE GENOMIC DNA]</scope>
    <source>
        <strain evidence="3">Tucson 15010-1051.87</strain>
    </source>
</reference>
<gene>
    <name evidence="2" type="primary">Dvir\GJ26893</name>
    <name evidence="2" type="ORF">Dvir_GJ26893</name>
</gene>
<dbReference type="InParanoid" id="A0A0Q9WPJ7"/>
<proteinExistence type="predicted"/>
<dbReference type="EMBL" id="CH940650">
    <property type="protein sequence ID" value="KRF83281.1"/>
    <property type="molecule type" value="Genomic_DNA"/>
</dbReference>
<dbReference type="Proteomes" id="UP000008792">
    <property type="component" value="Unassembled WGS sequence"/>
</dbReference>
<feature type="signal peptide" evidence="1">
    <location>
        <begin position="1"/>
        <end position="19"/>
    </location>
</feature>
<name>A0A0Q9WPJ7_DROVI</name>
<sequence length="91" mass="10252">MSIPCPSWWLLCQPFGVASSCIGSDRLSVSSSTDCLSLTVSVFPFSGFECIANWSACKQQVKFQAIFRFYKTTKRKTTYNWSSETQESLIT</sequence>
<dbReference type="AlphaFoldDB" id="A0A0Q9WPJ7"/>
<keyword evidence="1" id="KW-0732">Signal</keyword>
<evidence type="ECO:0008006" key="4">
    <source>
        <dbReference type="Google" id="ProtNLM"/>
    </source>
</evidence>
<protein>
    <recommendedName>
        <fullName evidence="4">Secreted protein</fullName>
    </recommendedName>
</protein>
<accession>A0A0Q9WPJ7</accession>
<evidence type="ECO:0000313" key="2">
    <source>
        <dbReference type="EMBL" id="KRF83281.1"/>
    </source>
</evidence>
<evidence type="ECO:0000313" key="3">
    <source>
        <dbReference type="Proteomes" id="UP000008792"/>
    </source>
</evidence>
<keyword evidence="3" id="KW-1185">Reference proteome</keyword>
<organism evidence="2 3">
    <name type="scientific">Drosophila virilis</name>
    <name type="common">Fruit fly</name>
    <dbReference type="NCBI Taxonomy" id="7244"/>
    <lineage>
        <taxon>Eukaryota</taxon>
        <taxon>Metazoa</taxon>
        <taxon>Ecdysozoa</taxon>
        <taxon>Arthropoda</taxon>
        <taxon>Hexapoda</taxon>
        <taxon>Insecta</taxon>
        <taxon>Pterygota</taxon>
        <taxon>Neoptera</taxon>
        <taxon>Endopterygota</taxon>
        <taxon>Diptera</taxon>
        <taxon>Brachycera</taxon>
        <taxon>Muscomorpha</taxon>
        <taxon>Ephydroidea</taxon>
        <taxon>Drosophilidae</taxon>
        <taxon>Drosophila</taxon>
    </lineage>
</organism>